<dbReference type="STRING" id="1577474.GA0111570_102220"/>
<dbReference type="OrthoDB" id="9802489at2"/>
<dbReference type="Proteomes" id="UP000199086">
    <property type="component" value="Unassembled WGS sequence"/>
</dbReference>
<feature type="domain" description="Carboxymuconolactone decarboxylase-like" evidence="1">
    <location>
        <begin position="27"/>
        <end position="110"/>
    </location>
</feature>
<protein>
    <submittedName>
        <fullName evidence="2">4-carboxymuconolactone decarboxylase</fullName>
    </submittedName>
</protein>
<dbReference type="InterPro" id="IPR003779">
    <property type="entry name" value="CMD-like"/>
</dbReference>
<dbReference type="RefSeq" id="WP_092606429.1">
    <property type="nucleotide sequence ID" value="NZ_FMYF01000002.1"/>
</dbReference>
<dbReference type="PANTHER" id="PTHR33570">
    <property type="entry name" value="4-CARBOXYMUCONOLACTONE DECARBOXYLASE FAMILY PROTEIN"/>
    <property type="match status" value="1"/>
</dbReference>
<name>A0A1G6GEN3_9ACTN</name>
<evidence type="ECO:0000313" key="2">
    <source>
        <dbReference type="EMBL" id="SDB80430.1"/>
    </source>
</evidence>
<dbReference type="GO" id="GO:0051920">
    <property type="term" value="F:peroxiredoxin activity"/>
    <property type="evidence" value="ECO:0007669"/>
    <property type="project" value="InterPro"/>
</dbReference>
<proteinExistence type="predicted"/>
<dbReference type="AlphaFoldDB" id="A0A1G6GEN3"/>
<dbReference type="EMBL" id="FMYF01000002">
    <property type="protein sequence ID" value="SDB80430.1"/>
    <property type="molecule type" value="Genomic_DNA"/>
</dbReference>
<reference evidence="2 3" key="1">
    <citation type="submission" date="2016-06" db="EMBL/GenBank/DDBJ databases">
        <authorList>
            <person name="Olsen C.W."/>
            <person name="Carey S."/>
            <person name="Hinshaw L."/>
            <person name="Karasin A.I."/>
        </authorList>
    </citation>
    <scope>NUCLEOTIDE SEQUENCE [LARGE SCALE GENOMIC DNA]</scope>
    <source>
        <strain evidence="2 3">LZ-22</strain>
    </source>
</reference>
<gene>
    <name evidence="2" type="ORF">GA0111570_102220</name>
</gene>
<accession>A0A1G6GEN3</accession>
<keyword evidence="3" id="KW-1185">Reference proteome</keyword>
<evidence type="ECO:0000313" key="3">
    <source>
        <dbReference type="Proteomes" id="UP000199086"/>
    </source>
</evidence>
<organism evidence="2 3">
    <name type="scientific">Raineyella antarctica</name>
    <dbReference type="NCBI Taxonomy" id="1577474"/>
    <lineage>
        <taxon>Bacteria</taxon>
        <taxon>Bacillati</taxon>
        <taxon>Actinomycetota</taxon>
        <taxon>Actinomycetes</taxon>
        <taxon>Propionibacteriales</taxon>
        <taxon>Propionibacteriaceae</taxon>
        <taxon>Raineyella</taxon>
    </lineage>
</organism>
<dbReference type="InterPro" id="IPR052512">
    <property type="entry name" value="4CMD/NDH-1_regulator"/>
</dbReference>
<dbReference type="Gene3D" id="1.20.1290.10">
    <property type="entry name" value="AhpD-like"/>
    <property type="match status" value="1"/>
</dbReference>
<evidence type="ECO:0000259" key="1">
    <source>
        <dbReference type="Pfam" id="PF02627"/>
    </source>
</evidence>
<dbReference type="PANTHER" id="PTHR33570:SF2">
    <property type="entry name" value="CARBOXYMUCONOLACTONE DECARBOXYLASE-LIKE DOMAIN-CONTAINING PROTEIN"/>
    <property type="match status" value="1"/>
</dbReference>
<dbReference type="Pfam" id="PF02627">
    <property type="entry name" value="CMD"/>
    <property type="match status" value="2"/>
</dbReference>
<dbReference type="SUPFAM" id="SSF69118">
    <property type="entry name" value="AhpD-like"/>
    <property type="match status" value="1"/>
</dbReference>
<sequence>MALSEAARTHHDELFGEHRSTLTQTDPEFVELFDNFAFDEIIAHDELPVTLRLQAILAALIAMQALGELRVMLGAALRVGVTPVEIKEIVYQAVPYVGIGRAYEALHLVNEVLTGAGVALPLAGQSTTTPATREAAGRSVQEEIFGDAIAAMYEASPRDQVHIQHHLSAHCFGDHYTRTGLDLATRELLTFAMLTALGGCEPQLTGHVAGNAAVGNGRARLLEVLTQLLPYVGYPRTLNAIGCINKVLPEDTGSADEPDPH</sequence>
<dbReference type="InterPro" id="IPR029032">
    <property type="entry name" value="AhpD-like"/>
</dbReference>
<feature type="domain" description="Carboxymuconolactone decarboxylase-like" evidence="1">
    <location>
        <begin position="164"/>
        <end position="243"/>
    </location>
</feature>